<dbReference type="Proteomes" id="UP000215137">
    <property type="component" value="Chromosome"/>
</dbReference>
<evidence type="ECO:0000313" key="2">
    <source>
        <dbReference type="Proteomes" id="UP000215137"/>
    </source>
</evidence>
<dbReference type="AlphaFoldDB" id="A0A248TIG6"/>
<proteinExistence type="predicted"/>
<reference evidence="1 2" key="1">
    <citation type="submission" date="2017-08" db="EMBL/GenBank/DDBJ databases">
        <title>Complete Genome Sequence of Bacillus kochii Oregon-R-modENCODE STRAIN BDGP4, isolated from Drosophila melanogaster gut.</title>
        <authorList>
            <person name="Wan K.H."/>
            <person name="Yu C."/>
            <person name="Park S."/>
            <person name="Hammonds A.S."/>
            <person name="Booth B.W."/>
            <person name="Celniker S.E."/>
        </authorList>
    </citation>
    <scope>NUCLEOTIDE SEQUENCE [LARGE SCALE GENOMIC DNA]</scope>
    <source>
        <strain evidence="1 2">BDGP4</strain>
    </source>
</reference>
<accession>A0A248TIG6</accession>
<dbReference type="KEGG" id="bko:CKF48_11505"/>
<dbReference type="SUPFAM" id="SSF159709">
    <property type="entry name" value="PhnH-like"/>
    <property type="match status" value="1"/>
</dbReference>
<dbReference type="GO" id="GO:0016829">
    <property type="term" value="F:lyase activity"/>
    <property type="evidence" value="ECO:0007669"/>
    <property type="project" value="UniProtKB-KW"/>
</dbReference>
<dbReference type="RefSeq" id="WP_095371449.1">
    <property type="nucleotide sequence ID" value="NZ_CP022983.1"/>
</dbReference>
<dbReference type="NCBIfam" id="TIGR03292">
    <property type="entry name" value="PhnH_redo"/>
    <property type="match status" value="1"/>
</dbReference>
<dbReference type="PIRSF" id="PIRSF020680">
    <property type="entry name" value="PhnH"/>
    <property type="match status" value="1"/>
</dbReference>
<keyword evidence="2" id="KW-1185">Reference proteome</keyword>
<dbReference type="Pfam" id="PF05845">
    <property type="entry name" value="PhnH"/>
    <property type="match status" value="1"/>
</dbReference>
<gene>
    <name evidence="1" type="primary">phnH</name>
    <name evidence="1" type="ORF">CKF48_11505</name>
</gene>
<dbReference type="InterPro" id="IPR008772">
    <property type="entry name" value="Phosphonate_metab_PhnH"/>
</dbReference>
<evidence type="ECO:0000313" key="1">
    <source>
        <dbReference type="EMBL" id="ASV67880.1"/>
    </source>
</evidence>
<keyword evidence="1" id="KW-0456">Lyase</keyword>
<name>A0A248TIG6_9BACI</name>
<sequence length="196" mass="21633">MPLDYVHDTQAVFRKVMDCMAQPGKTNSLAKQMIQIDHPIDCYHSTFLTMVTLLDSEATFHIKGNHTPLVQRISQLTLAKHVKESEADFIIITADLPQAGLISAIQSAKNGSLIDPQLSATIIIETPKLSSGQEWLLSGPGIKKAKRIKLAYSQTINQAREEKNQEFPLGIDIVITDQVGKLVCLPRTTVISEVSK</sequence>
<dbReference type="EMBL" id="CP022983">
    <property type="protein sequence ID" value="ASV67880.1"/>
    <property type="molecule type" value="Genomic_DNA"/>
</dbReference>
<dbReference type="GO" id="GO:0019634">
    <property type="term" value="P:organic phosphonate metabolic process"/>
    <property type="evidence" value="ECO:0007669"/>
    <property type="project" value="InterPro"/>
</dbReference>
<organism evidence="1 2">
    <name type="scientific">Cytobacillus kochii</name>
    <dbReference type="NCBI Taxonomy" id="859143"/>
    <lineage>
        <taxon>Bacteria</taxon>
        <taxon>Bacillati</taxon>
        <taxon>Bacillota</taxon>
        <taxon>Bacilli</taxon>
        <taxon>Bacillales</taxon>
        <taxon>Bacillaceae</taxon>
        <taxon>Cytobacillus</taxon>
    </lineage>
</organism>
<protein>
    <submittedName>
        <fullName evidence="1">Phosphonate C-P lyase system protein PhnH</fullName>
    </submittedName>
</protein>
<dbReference type="InterPro" id="IPR038058">
    <property type="entry name" value="PhnH-like_sp"/>
</dbReference>
<dbReference type="OrthoDB" id="154477at2"/>
<dbReference type="Gene3D" id="3.40.50.11310">
    <property type="entry name" value="Bacterial phosphonate metabolism protein PhnH"/>
    <property type="match status" value="1"/>
</dbReference>